<dbReference type="AlphaFoldDB" id="A0A2J7QHA2"/>
<feature type="domain" description="RRM" evidence="4">
    <location>
        <begin position="153"/>
        <end position="241"/>
    </location>
</feature>
<sequence length="511" mass="56986">MESSIENVNEENRPALITTPDTRTIDNNVFTKMSANILEFLRKTGYTLVQKNGQRRLGGPPPKWEGPPPPKGSEVFVGKIPRNCFEDELVPVFEEVGKIYELRLMMDFSGSNRGFGFVTYSSPEVATRAVEKLNNREIRLGMRIGVVKSVNNCKLFISGIPSGESESDIRRVLCLVTEGVVEVRLIKKTGYGGMNRSTNSNVQNAIVEYDSHCSAALARRRLIPNREKLWGRNTIVDWAKPQSCSKPNEQDFSEDGGGMVTLSSRSSSHRSLERAMDIALYGNFRNDSIPPYVTKHAKNPVQLLEKPQPNVNNLSSDSHAINSALKSNTDESFFAIGVNGAVGQPGTEFVSRLENGRNISDMRYYGIQVGNSPGIFKRSEGKYFNGNLFDPTKEFDPILGLQKMQIRDYSGGDCRPPQVYFNGATHTHIFSDYMRSNEGVENMRTSLHDKGPLTNLFCDQTPGKFNMLEGVRAIRGSWSQEDSLGRRYGRAPGGPVYTGAGFNIFSQQRKY</sequence>
<comment type="caution">
    <text evidence="5">The sequence shown here is derived from an EMBL/GenBank/DDBJ whole genome shotgun (WGS) entry which is preliminary data.</text>
</comment>
<organism evidence="5 6">
    <name type="scientific">Cryptotermes secundus</name>
    <dbReference type="NCBI Taxonomy" id="105785"/>
    <lineage>
        <taxon>Eukaryota</taxon>
        <taxon>Metazoa</taxon>
        <taxon>Ecdysozoa</taxon>
        <taxon>Arthropoda</taxon>
        <taxon>Hexapoda</taxon>
        <taxon>Insecta</taxon>
        <taxon>Pterygota</taxon>
        <taxon>Neoptera</taxon>
        <taxon>Polyneoptera</taxon>
        <taxon>Dictyoptera</taxon>
        <taxon>Blattodea</taxon>
        <taxon>Blattoidea</taxon>
        <taxon>Termitoidae</taxon>
        <taxon>Kalotermitidae</taxon>
        <taxon>Cryptotermitinae</taxon>
        <taxon>Cryptotermes</taxon>
    </lineage>
</organism>
<keyword evidence="6" id="KW-1185">Reference proteome</keyword>
<dbReference type="InParanoid" id="A0A2J7QHA2"/>
<dbReference type="FunFam" id="3.30.70.330:FF:000026">
    <property type="entry name" value="APOBEC1 complementation factor isoform X1"/>
    <property type="match status" value="1"/>
</dbReference>
<feature type="domain" description="RRM" evidence="4">
    <location>
        <begin position="73"/>
        <end position="151"/>
    </location>
</feature>
<dbReference type="STRING" id="105785.A0A2J7QHA2"/>
<feature type="region of interest" description="Disordered" evidence="3">
    <location>
        <begin position="1"/>
        <end position="20"/>
    </location>
</feature>
<dbReference type="Gene3D" id="3.30.70.330">
    <property type="match status" value="2"/>
</dbReference>
<reference evidence="5 6" key="1">
    <citation type="submission" date="2017-12" db="EMBL/GenBank/DDBJ databases">
        <title>Hemimetabolous genomes reveal molecular basis of termite eusociality.</title>
        <authorList>
            <person name="Harrison M.C."/>
            <person name="Jongepier E."/>
            <person name="Robertson H.M."/>
            <person name="Arning N."/>
            <person name="Bitard-Feildel T."/>
            <person name="Chao H."/>
            <person name="Childers C.P."/>
            <person name="Dinh H."/>
            <person name="Doddapaneni H."/>
            <person name="Dugan S."/>
            <person name="Gowin J."/>
            <person name="Greiner C."/>
            <person name="Han Y."/>
            <person name="Hu H."/>
            <person name="Hughes D.S.T."/>
            <person name="Huylmans A.-K."/>
            <person name="Kemena C."/>
            <person name="Kremer L.P.M."/>
            <person name="Lee S.L."/>
            <person name="Lopez-Ezquerra A."/>
            <person name="Mallet L."/>
            <person name="Monroy-Kuhn J.M."/>
            <person name="Moser A."/>
            <person name="Murali S.C."/>
            <person name="Muzny D.M."/>
            <person name="Otani S."/>
            <person name="Piulachs M.-D."/>
            <person name="Poelchau M."/>
            <person name="Qu J."/>
            <person name="Schaub F."/>
            <person name="Wada-Katsumata A."/>
            <person name="Worley K.C."/>
            <person name="Xie Q."/>
            <person name="Ylla G."/>
            <person name="Poulsen M."/>
            <person name="Gibbs R.A."/>
            <person name="Schal C."/>
            <person name="Richards S."/>
            <person name="Belles X."/>
            <person name="Korb J."/>
            <person name="Bornberg-Bauer E."/>
        </authorList>
    </citation>
    <scope>NUCLEOTIDE SEQUENCE [LARGE SCALE GENOMIC DNA]</scope>
    <source>
        <tissue evidence="5">Whole body</tissue>
    </source>
</reference>
<evidence type="ECO:0000256" key="2">
    <source>
        <dbReference type="PROSITE-ProRule" id="PRU00176"/>
    </source>
</evidence>
<dbReference type="SMART" id="SM00360">
    <property type="entry name" value="RRM"/>
    <property type="match status" value="2"/>
</dbReference>
<dbReference type="PANTHER" id="PTHR21245">
    <property type="entry name" value="HETEROGENEOUS NUCLEAR RIBONUCLEOPROTEIN"/>
    <property type="match status" value="1"/>
</dbReference>
<dbReference type="InterPro" id="IPR012677">
    <property type="entry name" value="Nucleotide-bd_a/b_plait_sf"/>
</dbReference>
<feature type="region of interest" description="Disordered" evidence="3">
    <location>
        <begin position="245"/>
        <end position="266"/>
    </location>
</feature>
<evidence type="ECO:0000259" key="4">
    <source>
        <dbReference type="PROSITE" id="PS50102"/>
    </source>
</evidence>
<dbReference type="SUPFAM" id="SSF54928">
    <property type="entry name" value="RNA-binding domain, RBD"/>
    <property type="match status" value="2"/>
</dbReference>
<dbReference type="CDD" id="cd12249">
    <property type="entry name" value="RRM1_hnRNPR_like"/>
    <property type="match status" value="1"/>
</dbReference>
<dbReference type="OrthoDB" id="3800936at2759"/>
<accession>A0A2J7QHA2</accession>
<feature type="region of interest" description="Disordered" evidence="3">
    <location>
        <begin position="51"/>
        <end position="72"/>
    </location>
</feature>
<feature type="compositionally biased region" description="Pro residues" evidence="3">
    <location>
        <begin position="59"/>
        <end position="71"/>
    </location>
</feature>
<dbReference type="InterPro" id="IPR035979">
    <property type="entry name" value="RBD_domain_sf"/>
</dbReference>
<gene>
    <name evidence="5" type="ORF">B7P43_G16433</name>
</gene>
<name>A0A2J7QHA2_9NEOP</name>
<keyword evidence="1 2" id="KW-0694">RNA-binding</keyword>
<dbReference type="PROSITE" id="PS50102">
    <property type="entry name" value="RRM"/>
    <property type="match status" value="2"/>
</dbReference>
<dbReference type="Proteomes" id="UP000235965">
    <property type="component" value="Unassembled WGS sequence"/>
</dbReference>
<evidence type="ECO:0000313" key="6">
    <source>
        <dbReference type="Proteomes" id="UP000235965"/>
    </source>
</evidence>
<dbReference type="Pfam" id="PF00076">
    <property type="entry name" value="RRM_1"/>
    <property type="match status" value="1"/>
</dbReference>
<evidence type="ECO:0000256" key="1">
    <source>
        <dbReference type="ARBA" id="ARBA00022884"/>
    </source>
</evidence>
<dbReference type="EMBL" id="NEVH01013984">
    <property type="protein sequence ID" value="PNF27959.1"/>
    <property type="molecule type" value="Genomic_DNA"/>
</dbReference>
<evidence type="ECO:0000313" key="5">
    <source>
        <dbReference type="EMBL" id="PNF27959.1"/>
    </source>
</evidence>
<dbReference type="InterPro" id="IPR000504">
    <property type="entry name" value="RRM_dom"/>
</dbReference>
<dbReference type="GO" id="GO:0003723">
    <property type="term" value="F:RNA binding"/>
    <property type="evidence" value="ECO:0007669"/>
    <property type="project" value="UniProtKB-UniRule"/>
</dbReference>
<proteinExistence type="predicted"/>
<protein>
    <recommendedName>
        <fullName evidence="4">RRM domain-containing protein</fullName>
    </recommendedName>
</protein>
<evidence type="ECO:0000256" key="3">
    <source>
        <dbReference type="SAM" id="MobiDB-lite"/>
    </source>
</evidence>